<protein>
    <submittedName>
        <fullName evidence="1">Uncharacterized protein</fullName>
    </submittedName>
</protein>
<sequence>MPVSSAQFVSNDESNQRLYLLAAGGLRRDAEASQKHDYIDAVTFRSVIESSCGPLLPPSSHYPFPYPSPLYPLSPLHPILILNPIPTQDADVTQRLWHIMNEYDYDSDVYVKLLAPEAVITLTPAAVDIPQPESTDPGNPMSQYLTPKRKDCGGVASCHSTRRWDEFETNGPQWMQVNIECHKTSCVSKYVSLNDTFL</sequence>
<evidence type="ECO:0000313" key="2">
    <source>
        <dbReference type="Proteomes" id="UP000299102"/>
    </source>
</evidence>
<name>A0A4C1Z9A7_EUMVA</name>
<evidence type="ECO:0000313" key="1">
    <source>
        <dbReference type="EMBL" id="GBP85371.1"/>
    </source>
</evidence>
<comment type="caution">
    <text evidence="1">The sequence shown here is derived from an EMBL/GenBank/DDBJ whole genome shotgun (WGS) entry which is preliminary data.</text>
</comment>
<keyword evidence="2" id="KW-1185">Reference proteome</keyword>
<gene>
    <name evidence="1" type="ORF">EVAR_90664_1</name>
</gene>
<dbReference type="AlphaFoldDB" id="A0A4C1Z9A7"/>
<dbReference type="Proteomes" id="UP000299102">
    <property type="component" value="Unassembled WGS sequence"/>
</dbReference>
<proteinExistence type="predicted"/>
<organism evidence="1 2">
    <name type="scientific">Eumeta variegata</name>
    <name type="common">Bagworm moth</name>
    <name type="synonym">Eumeta japonica</name>
    <dbReference type="NCBI Taxonomy" id="151549"/>
    <lineage>
        <taxon>Eukaryota</taxon>
        <taxon>Metazoa</taxon>
        <taxon>Ecdysozoa</taxon>
        <taxon>Arthropoda</taxon>
        <taxon>Hexapoda</taxon>
        <taxon>Insecta</taxon>
        <taxon>Pterygota</taxon>
        <taxon>Neoptera</taxon>
        <taxon>Endopterygota</taxon>
        <taxon>Lepidoptera</taxon>
        <taxon>Glossata</taxon>
        <taxon>Ditrysia</taxon>
        <taxon>Tineoidea</taxon>
        <taxon>Psychidae</taxon>
        <taxon>Oiketicinae</taxon>
        <taxon>Eumeta</taxon>
    </lineage>
</organism>
<reference evidence="1 2" key="1">
    <citation type="journal article" date="2019" name="Commun. Biol.">
        <title>The bagworm genome reveals a unique fibroin gene that provides high tensile strength.</title>
        <authorList>
            <person name="Kono N."/>
            <person name="Nakamura H."/>
            <person name="Ohtoshi R."/>
            <person name="Tomita M."/>
            <person name="Numata K."/>
            <person name="Arakawa K."/>
        </authorList>
    </citation>
    <scope>NUCLEOTIDE SEQUENCE [LARGE SCALE GENOMIC DNA]</scope>
</reference>
<accession>A0A4C1Z9A7</accession>
<dbReference type="EMBL" id="BGZK01001732">
    <property type="protein sequence ID" value="GBP85371.1"/>
    <property type="molecule type" value="Genomic_DNA"/>
</dbReference>